<feature type="non-terminal residue" evidence="1">
    <location>
        <position position="184"/>
    </location>
</feature>
<dbReference type="AlphaFoldDB" id="A0A0F9FMZ7"/>
<name>A0A0F9FMZ7_9ZZZZ</name>
<evidence type="ECO:0000313" key="1">
    <source>
        <dbReference type="EMBL" id="KKL87608.1"/>
    </source>
</evidence>
<protein>
    <submittedName>
        <fullName evidence="1">Uncharacterized protein</fullName>
    </submittedName>
</protein>
<dbReference type="SUPFAM" id="SSF55729">
    <property type="entry name" value="Acyl-CoA N-acyltransferases (Nat)"/>
    <property type="match status" value="1"/>
</dbReference>
<dbReference type="CDD" id="cd04301">
    <property type="entry name" value="NAT_SF"/>
    <property type="match status" value="1"/>
</dbReference>
<dbReference type="Gene3D" id="3.40.630.30">
    <property type="match status" value="1"/>
</dbReference>
<proteinExistence type="predicted"/>
<reference evidence="1" key="1">
    <citation type="journal article" date="2015" name="Nature">
        <title>Complex archaea that bridge the gap between prokaryotes and eukaryotes.</title>
        <authorList>
            <person name="Spang A."/>
            <person name="Saw J.H."/>
            <person name="Jorgensen S.L."/>
            <person name="Zaremba-Niedzwiedzka K."/>
            <person name="Martijn J."/>
            <person name="Lind A.E."/>
            <person name="van Eijk R."/>
            <person name="Schleper C."/>
            <person name="Guy L."/>
            <person name="Ettema T.J."/>
        </authorList>
    </citation>
    <scope>NUCLEOTIDE SEQUENCE</scope>
</reference>
<dbReference type="EMBL" id="LAZR01020792">
    <property type="protein sequence ID" value="KKL87608.1"/>
    <property type="molecule type" value="Genomic_DNA"/>
</dbReference>
<dbReference type="InterPro" id="IPR016181">
    <property type="entry name" value="Acyl_CoA_acyltransferase"/>
</dbReference>
<gene>
    <name evidence="1" type="ORF">LCGC14_1933020</name>
</gene>
<accession>A0A0F9FMZ7</accession>
<sequence>MTLAIKIDQNPSNSTFFFEKLKEGPSIEFEIVKKAFESQIAPLYGSQEQALSKIQTAKDRNSEILFDGAKAVGLLVYKNELQDEFKKLGVEDSLEIKTLIVIDPKINSNKGYGSLLINRIIEVAKEKLAKNIHVTVSANAQTSLEFFKKKKFEIIEKWEDKYIKGCTECLLKLSLEKFNNSVEN</sequence>
<organism evidence="1">
    <name type="scientific">marine sediment metagenome</name>
    <dbReference type="NCBI Taxonomy" id="412755"/>
    <lineage>
        <taxon>unclassified sequences</taxon>
        <taxon>metagenomes</taxon>
        <taxon>ecological metagenomes</taxon>
    </lineage>
</organism>
<comment type="caution">
    <text evidence="1">The sequence shown here is derived from an EMBL/GenBank/DDBJ whole genome shotgun (WGS) entry which is preliminary data.</text>
</comment>